<feature type="transmembrane region" description="Helical" evidence="11">
    <location>
        <begin position="12"/>
        <end position="30"/>
    </location>
</feature>
<dbReference type="eggNOG" id="KOG2349">
    <property type="taxonomic scope" value="Eukaryota"/>
</dbReference>
<keyword evidence="6 11" id="KW-1133">Transmembrane helix</keyword>
<feature type="transmembrane region" description="Helical" evidence="11">
    <location>
        <begin position="126"/>
        <end position="145"/>
    </location>
</feature>
<feature type="transmembrane region" description="Helical" evidence="11">
    <location>
        <begin position="51"/>
        <end position="71"/>
    </location>
</feature>
<reference evidence="12" key="2">
    <citation type="submission" date="2015-02" db="UniProtKB">
        <authorList>
            <consortium name="EnsemblMetazoa"/>
        </authorList>
    </citation>
    <scope>IDENTIFICATION</scope>
</reference>
<keyword evidence="7" id="KW-0915">Sodium</keyword>
<evidence type="ECO:0000256" key="3">
    <source>
        <dbReference type="ARBA" id="ARBA00022448"/>
    </source>
</evidence>
<feature type="transmembrane region" description="Helical" evidence="11">
    <location>
        <begin position="543"/>
        <end position="565"/>
    </location>
</feature>
<evidence type="ECO:0000256" key="8">
    <source>
        <dbReference type="ARBA" id="ARBA00023065"/>
    </source>
</evidence>
<dbReference type="PROSITE" id="PS50283">
    <property type="entry name" value="NA_SOLUT_SYMP_3"/>
    <property type="match status" value="2"/>
</dbReference>
<accession>T1INF1</accession>
<dbReference type="Pfam" id="PF00474">
    <property type="entry name" value="SSF"/>
    <property type="match status" value="2"/>
</dbReference>
<feature type="transmembrane region" description="Helical" evidence="11">
    <location>
        <begin position="737"/>
        <end position="762"/>
    </location>
</feature>
<dbReference type="PhylomeDB" id="T1INF1"/>
<keyword evidence="13" id="KW-1185">Reference proteome</keyword>
<dbReference type="OMA" id="TIYCFIG"/>
<dbReference type="AlphaFoldDB" id="T1INF1"/>
<feature type="transmembrane region" description="Helical" evidence="11">
    <location>
        <begin position="412"/>
        <end position="431"/>
    </location>
</feature>
<keyword evidence="4" id="KW-1003">Cell membrane</keyword>
<feature type="transmembrane region" description="Helical" evidence="11">
    <location>
        <begin position="586"/>
        <end position="605"/>
    </location>
</feature>
<feature type="transmembrane region" description="Helical" evidence="11">
    <location>
        <begin position="337"/>
        <end position="360"/>
    </location>
</feature>
<name>T1INF1_STRMM</name>
<evidence type="ECO:0000256" key="9">
    <source>
        <dbReference type="ARBA" id="ARBA00023136"/>
    </source>
</evidence>
<feature type="transmembrane region" description="Helical" evidence="11">
    <location>
        <begin position="380"/>
        <end position="400"/>
    </location>
</feature>
<evidence type="ECO:0000256" key="6">
    <source>
        <dbReference type="ARBA" id="ARBA00022989"/>
    </source>
</evidence>
<feature type="transmembrane region" description="Helical" evidence="11">
    <location>
        <begin position="157"/>
        <end position="176"/>
    </location>
</feature>
<evidence type="ECO:0000256" key="2">
    <source>
        <dbReference type="ARBA" id="ARBA00006434"/>
    </source>
</evidence>
<evidence type="ECO:0000256" key="7">
    <source>
        <dbReference type="ARBA" id="ARBA00023053"/>
    </source>
</evidence>
<sequence length="897" mass="98889">MIEKSLFQVLDYTILAMVLAASLGIGFYFACCGGKQKTTAEYFKGNMNMKITPIIMSMMASFISSNMMLGIPAEVYHYGFDYWYTLLGSFIGGPIAIYGFMPVFYKLQITSIYEYIQYRFSNTVRLCSSLMYIFSLIVLASFVTYAPVLALSQVTGLGVWTSILTTTAIGTVYTTIGGIKAVVWTDVLQLLIFIAALLATIIKGAINVGGLSYIVDKNIEGNRLRAVSFSPDPKIRFTAWGLLIYSALKSMSLYGVSQMQLQRYMCCPNNKAARKSVWLNVVCSVPISTIYCFIGLILYAMYWNCDPLTSQQIEKPDQLFPLFVMHTMSSVPGMPGLFVSGVYCAALSTTSSILNSLAAITLQDHIKPRWKNVSDKKATFISKCIAASYGLVCLVMIAAIMNLGTIIQSMQYLMGGNMGATLGLFFLGLMNPWANSKRRYSRYLLNILSLDNANCFLVTVFVGSLSSLFIDYTILALALAASLIIGFYFACCGGKQKTTAEYFKGNMNMKLLPIIMSMMASFISSNMMLGIPAEVYHYGFDYWYTLLGSFIGGPIAIYGFMPVFYKLQITSINEYLQQRFSNTVRFCSSLMCIFSMIVMASFGIYAPVLALSQVTGLSVWTSILTTTAIGTIYTTIGGIKAVVWTDVLQLLIFIAATFATITKGAINVGGLSYIVDKNIEGNRLRAVSFSLDPKIRFTAWGLLIYSALKSMSVYGLSQLQLQRYMCCPNKKAARKSVWLNVVCSVPVITIYCFIGLILYAMYWNCDPLTSQQIEKPDQLFPLFVMHTMSSVPGMPGLFVSGVYCAALSTTSSILNSLAAITLQDHIKPRWKNVSDKKATFISKCIAASYGLVCLVMIAAIMNLGTIIQSIQYLMGGNMGATLGLFFLGLMNPWANSK</sequence>
<dbReference type="GO" id="GO:0005886">
    <property type="term" value="C:plasma membrane"/>
    <property type="evidence" value="ECO:0007669"/>
    <property type="project" value="UniProtKB-SubCell"/>
</dbReference>
<dbReference type="EnsemblMetazoa" id="SMAR002528-RA">
    <property type="protein sequence ID" value="SMAR002528-PA"/>
    <property type="gene ID" value="SMAR002528"/>
</dbReference>
<dbReference type="PANTHER" id="PTHR42985:SF40">
    <property type="entry name" value="LD47995P-RELATED"/>
    <property type="match status" value="1"/>
</dbReference>
<dbReference type="GO" id="GO:0015293">
    <property type="term" value="F:symporter activity"/>
    <property type="evidence" value="ECO:0007669"/>
    <property type="project" value="TreeGrafter"/>
</dbReference>
<dbReference type="InterPro" id="IPR038377">
    <property type="entry name" value="Na/Glc_symporter_sf"/>
</dbReference>
<feature type="transmembrane region" description="Helical" evidence="11">
    <location>
        <begin position="840"/>
        <end position="864"/>
    </location>
</feature>
<feature type="transmembrane region" description="Helical" evidence="11">
    <location>
        <begin position="648"/>
        <end position="675"/>
    </location>
</feature>
<keyword evidence="10" id="KW-0739">Sodium transport</keyword>
<evidence type="ECO:0000256" key="11">
    <source>
        <dbReference type="SAM" id="Phobius"/>
    </source>
</evidence>
<dbReference type="GO" id="GO:0006814">
    <property type="term" value="P:sodium ion transport"/>
    <property type="evidence" value="ECO:0007669"/>
    <property type="project" value="UniProtKB-KW"/>
</dbReference>
<dbReference type="HOGENOM" id="CLU_280374_0_0_1"/>
<feature type="transmembrane region" description="Helical" evidence="11">
    <location>
        <begin position="443"/>
        <end position="463"/>
    </location>
</feature>
<dbReference type="NCBIfam" id="TIGR00813">
    <property type="entry name" value="sss"/>
    <property type="match status" value="2"/>
</dbReference>
<feature type="transmembrane region" description="Helical" evidence="11">
    <location>
        <begin position="870"/>
        <end position="890"/>
    </location>
</feature>
<evidence type="ECO:0000256" key="4">
    <source>
        <dbReference type="ARBA" id="ARBA00022475"/>
    </source>
</evidence>
<dbReference type="EMBL" id="JH431164">
    <property type="status" value="NOT_ANNOTATED_CDS"/>
    <property type="molecule type" value="Genomic_DNA"/>
</dbReference>
<feature type="transmembrane region" description="Helical" evidence="11">
    <location>
        <begin position="469"/>
        <end position="490"/>
    </location>
</feature>
<keyword evidence="9 11" id="KW-0472">Membrane</keyword>
<dbReference type="PANTHER" id="PTHR42985">
    <property type="entry name" value="SODIUM-COUPLED MONOCARBOXYLATE TRANSPORTER"/>
    <property type="match status" value="1"/>
</dbReference>
<feature type="transmembrane region" description="Helical" evidence="11">
    <location>
        <begin position="511"/>
        <end position="531"/>
    </location>
</feature>
<proteinExistence type="inferred from homology"/>
<dbReference type="Gene3D" id="1.20.1730.10">
    <property type="entry name" value="Sodium/glucose cotransporter"/>
    <property type="match status" value="2"/>
</dbReference>
<feature type="transmembrane region" description="Helical" evidence="11">
    <location>
        <begin position="617"/>
        <end position="636"/>
    </location>
</feature>
<dbReference type="CDD" id="cd11492">
    <property type="entry name" value="SLC5sbd_NIS-SMVT"/>
    <property type="match status" value="1"/>
</dbReference>
<evidence type="ECO:0000313" key="12">
    <source>
        <dbReference type="EnsemblMetazoa" id="SMAR002528-PA"/>
    </source>
</evidence>
<comment type="similarity">
    <text evidence="2">Belongs to the sodium:solute symporter (SSF) (TC 2.A.21) family.</text>
</comment>
<feature type="transmembrane region" description="Helical" evidence="11">
    <location>
        <begin position="797"/>
        <end position="820"/>
    </location>
</feature>
<feature type="transmembrane region" description="Helical" evidence="11">
    <location>
        <begin position="235"/>
        <end position="256"/>
    </location>
</feature>
<evidence type="ECO:0000256" key="10">
    <source>
        <dbReference type="ARBA" id="ARBA00023201"/>
    </source>
</evidence>
<feature type="transmembrane region" description="Helical" evidence="11">
    <location>
        <begin position="188"/>
        <end position="215"/>
    </location>
</feature>
<feature type="transmembrane region" description="Helical" evidence="11">
    <location>
        <begin position="695"/>
        <end position="716"/>
    </location>
</feature>
<feature type="transmembrane region" description="Helical" evidence="11">
    <location>
        <begin position="83"/>
        <end position="105"/>
    </location>
</feature>
<reference evidence="13" key="1">
    <citation type="submission" date="2011-05" db="EMBL/GenBank/DDBJ databases">
        <authorList>
            <person name="Richards S.R."/>
            <person name="Qu J."/>
            <person name="Jiang H."/>
            <person name="Jhangiani S.N."/>
            <person name="Agravi P."/>
            <person name="Goodspeed R."/>
            <person name="Gross S."/>
            <person name="Mandapat C."/>
            <person name="Jackson L."/>
            <person name="Mathew T."/>
            <person name="Pu L."/>
            <person name="Thornton R."/>
            <person name="Saada N."/>
            <person name="Wilczek-Boney K.B."/>
            <person name="Lee S."/>
            <person name="Kovar C."/>
            <person name="Wu Y."/>
            <person name="Scherer S.E."/>
            <person name="Worley K.C."/>
            <person name="Muzny D.M."/>
            <person name="Gibbs R."/>
        </authorList>
    </citation>
    <scope>NUCLEOTIDE SEQUENCE</scope>
    <source>
        <strain evidence="13">Brora</strain>
    </source>
</reference>
<keyword evidence="8" id="KW-0406">Ion transport</keyword>
<keyword evidence="3" id="KW-0813">Transport</keyword>
<keyword evidence="5 11" id="KW-0812">Transmembrane</keyword>
<dbReference type="InterPro" id="IPR051163">
    <property type="entry name" value="Sodium:Solute_Symporter_SSF"/>
</dbReference>
<evidence type="ECO:0008006" key="14">
    <source>
        <dbReference type="Google" id="ProtNLM"/>
    </source>
</evidence>
<evidence type="ECO:0000256" key="5">
    <source>
        <dbReference type="ARBA" id="ARBA00022692"/>
    </source>
</evidence>
<organism evidence="12 13">
    <name type="scientific">Strigamia maritima</name>
    <name type="common">European centipede</name>
    <name type="synonym">Geophilus maritimus</name>
    <dbReference type="NCBI Taxonomy" id="126957"/>
    <lineage>
        <taxon>Eukaryota</taxon>
        <taxon>Metazoa</taxon>
        <taxon>Ecdysozoa</taxon>
        <taxon>Arthropoda</taxon>
        <taxon>Myriapoda</taxon>
        <taxon>Chilopoda</taxon>
        <taxon>Pleurostigmophora</taxon>
        <taxon>Geophilomorpha</taxon>
        <taxon>Linotaeniidae</taxon>
        <taxon>Strigamia</taxon>
    </lineage>
</organism>
<dbReference type="Proteomes" id="UP000014500">
    <property type="component" value="Unassembled WGS sequence"/>
</dbReference>
<protein>
    <recommendedName>
        <fullName evidence="14">Sodium-dependent multivitamin transporter</fullName>
    </recommendedName>
</protein>
<dbReference type="InterPro" id="IPR001734">
    <property type="entry name" value="Na/solute_symporter"/>
</dbReference>
<evidence type="ECO:0000256" key="1">
    <source>
        <dbReference type="ARBA" id="ARBA00004651"/>
    </source>
</evidence>
<comment type="subcellular location">
    <subcellularLocation>
        <location evidence="1">Cell membrane</location>
        <topology evidence="1">Multi-pass membrane protein</topology>
    </subcellularLocation>
</comment>
<evidence type="ECO:0000313" key="13">
    <source>
        <dbReference type="Proteomes" id="UP000014500"/>
    </source>
</evidence>
<feature type="transmembrane region" description="Helical" evidence="11">
    <location>
        <begin position="277"/>
        <end position="302"/>
    </location>
</feature>
<dbReference type="STRING" id="126957.T1INF1"/>